<comment type="caution">
    <text evidence="1">The sequence shown here is derived from an EMBL/GenBank/DDBJ whole genome shotgun (WGS) entry which is preliminary data.</text>
</comment>
<organism evidence="1 2">
    <name type="scientific">Bauhinia variegata</name>
    <name type="common">Purple orchid tree</name>
    <name type="synonym">Phanera variegata</name>
    <dbReference type="NCBI Taxonomy" id="167791"/>
    <lineage>
        <taxon>Eukaryota</taxon>
        <taxon>Viridiplantae</taxon>
        <taxon>Streptophyta</taxon>
        <taxon>Embryophyta</taxon>
        <taxon>Tracheophyta</taxon>
        <taxon>Spermatophyta</taxon>
        <taxon>Magnoliopsida</taxon>
        <taxon>eudicotyledons</taxon>
        <taxon>Gunneridae</taxon>
        <taxon>Pentapetalae</taxon>
        <taxon>rosids</taxon>
        <taxon>fabids</taxon>
        <taxon>Fabales</taxon>
        <taxon>Fabaceae</taxon>
        <taxon>Cercidoideae</taxon>
        <taxon>Cercideae</taxon>
        <taxon>Bauhiniinae</taxon>
        <taxon>Bauhinia</taxon>
    </lineage>
</organism>
<name>A0ACB9PXD0_BAUVA</name>
<proteinExistence type="predicted"/>
<reference evidence="1 2" key="1">
    <citation type="journal article" date="2022" name="DNA Res.">
        <title>Chromosomal-level genome assembly of the orchid tree Bauhinia variegata (Leguminosae; Cercidoideae) supports the allotetraploid origin hypothesis of Bauhinia.</title>
        <authorList>
            <person name="Zhong Y."/>
            <person name="Chen Y."/>
            <person name="Zheng D."/>
            <person name="Pang J."/>
            <person name="Liu Y."/>
            <person name="Luo S."/>
            <person name="Meng S."/>
            <person name="Qian L."/>
            <person name="Wei D."/>
            <person name="Dai S."/>
            <person name="Zhou R."/>
        </authorList>
    </citation>
    <scope>NUCLEOTIDE SEQUENCE [LARGE SCALE GENOMIC DNA]</scope>
    <source>
        <strain evidence="1">BV-YZ2020</strain>
    </source>
</reference>
<accession>A0ACB9PXD0</accession>
<protein>
    <submittedName>
        <fullName evidence="1">Uncharacterized protein</fullName>
    </submittedName>
</protein>
<dbReference type="EMBL" id="CM039427">
    <property type="protein sequence ID" value="KAI4353186.1"/>
    <property type="molecule type" value="Genomic_DNA"/>
</dbReference>
<dbReference type="Proteomes" id="UP000828941">
    <property type="component" value="Chromosome 2"/>
</dbReference>
<evidence type="ECO:0000313" key="2">
    <source>
        <dbReference type="Proteomes" id="UP000828941"/>
    </source>
</evidence>
<gene>
    <name evidence="1" type="ORF">L6164_002152</name>
</gene>
<evidence type="ECO:0000313" key="1">
    <source>
        <dbReference type="EMBL" id="KAI4353186.1"/>
    </source>
</evidence>
<keyword evidence="2" id="KW-1185">Reference proteome</keyword>
<sequence>MFSFYSYFPSVADGATSASDVLEIPGISPVPTSSIPPLLLVPNSLFAKIFTEDGRKLRKLNGVLVNTFEELEAESIEALKLRDGLPPVFALGPFMPCEFEKLKSNDGDADSPLKWLNGQPQDSVVYVCFGSRTSMKREQIREMGDGLLKSVCRFLWVVKVKIVDSEEEEELEKVVGEELMQGLKEKGLVVKTWVDQRAILDHPSIGGFHGDQKINAEVVERSGLGMWQKDWGWGGEQMVKGEEIGKAIKEIMSNESLKNSALCVKEAARKAASVGGSFEINFERLIEEWKDKDRNI</sequence>